<gene>
    <name evidence="1" type="ORF">LCGC14_2433870</name>
</gene>
<accession>A0A0F9BL72</accession>
<protein>
    <recommendedName>
        <fullName evidence="2">Peptidase C39-like domain-containing protein</fullName>
    </recommendedName>
</protein>
<evidence type="ECO:0008006" key="2">
    <source>
        <dbReference type="Google" id="ProtNLM"/>
    </source>
</evidence>
<comment type="caution">
    <text evidence="1">The sequence shown here is derived from an EMBL/GenBank/DDBJ whole genome shotgun (WGS) entry which is preliminary data.</text>
</comment>
<dbReference type="AlphaFoldDB" id="A0A0F9BL72"/>
<proteinExistence type="predicted"/>
<dbReference type="EMBL" id="LAZR01037291">
    <property type="protein sequence ID" value="KKL22595.1"/>
    <property type="molecule type" value="Genomic_DNA"/>
</dbReference>
<organism evidence="1">
    <name type="scientific">marine sediment metagenome</name>
    <dbReference type="NCBI Taxonomy" id="412755"/>
    <lineage>
        <taxon>unclassified sequences</taxon>
        <taxon>metagenomes</taxon>
        <taxon>ecological metagenomes</taxon>
    </lineage>
</organism>
<reference evidence="1" key="1">
    <citation type="journal article" date="2015" name="Nature">
        <title>Complex archaea that bridge the gap between prokaryotes and eukaryotes.</title>
        <authorList>
            <person name="Spang A."/>
            <person name="Saw J.H."/>
            <person name="Jorgensen S.L."/>
            <person name="Zaremba-Niedzwiedzka K."/>
            <person name="Martijn J."/>
            <person name="Lind A.E."/>
            <person name="van Eijk R."/>
            <person name="Schleper C."/>
            <person name="Guy L."/>
            <person name="Ettema T.J."/>
        </authorList>
    </citation>
    <scope>NUCLEOTIDE SEQUENCE</scope>
</reference>
<evidence type="ECO:0000313" key="1">
    <source>
        <dbReference type="EMBL" id="KKL22595.1"/>
    </source>
</evidence>
<name>A0A0F9BL72_9ZZZZ</name>
<sequence length="153" mass="17398">MKPVDSLFKHHPEKGQIGDCHRAVIASLLEMKVEKVPHFFDYPMKEGGEKGAEACRVWLRQFGLKHLEIPFTGDTLEKALEYISYYDSDGYFTLTALSKSGENHIVVCHKGKIVHDPTYGDPHGIVGPTNTGGYWWFGWLVPLDPSIRGRYEY</sequence>